<organism evidence="2 3">
    <name type="scientific">Rotaria magnacalcarata</name>
    <dbReference type="NCBI Taxonomy" id="392030"/>
    <lineage>
        <taxon>Eukaryota</taxon>
        <taxon>Metazoa</taxon>
        <taxon>Spiralia</taxon>
        <taxon>Gnathifera</taxon>
        <taxon>Rotifera</taxon>
        <taxon>Eurotatoria</taxon>
        <taxon>Bdelloidea</taxon>
        <taxon>Philodinida</taxon>
        <taxon>Philodinidae</taxon>
        <taxon>Rotaria</taxon>
    </lineage>
</organism>
<evidence type="ECO:0000313" key="3">
    <source>
        <dbReference type="Proteomes" id="UP000676336"/>
    </source>
</evidence>
<dbReference type="EMBL" id="CAJOBI010186148">
    <property type="protein sequence ID" value="CAF4944703.1"/>
    <property type="molecule type" value="Genomic_DNA"/>
</dbReference>
<accession>A0A8S3D9N1</accession>
<evidence type="ECO:0000313" key="1">
    <source>
        <dbReference type="EMBL" id="CAF4530678.1"/>
    </source>
</evidence>
<gene>
    <name evidence="1" type="ORF">SMN809_LOCUS36218</name>
    <name evidence="2" type="ORF">SMN809_LOCUS53810</name>
</gene>
<dbReference type="EMBL" id="CAJOBI010088490">
    <property type="protein sequence ID" value="CAF4530678.1"/>
    <property type="molecule type" value="Genomic_DNA"/>
</dbReference>
<reference evidence="2" key="1">
    <citation type="submission" date="2021-02" db="EMBL/GenBank/DDBJ databases">
        <authorList>
            <person name="Nowell W R."/>
        </authorList>
    </citation>
    <scope>NUCLEOTIDE SEQUENCE</scope>
</reference>
<sequence length="68" mass="7985">STCNNWWNLKSCRTLAQMHNYTSVLSCSRATFTTNVSMMACMNNASEHLKQFTSPVKEFWEYVLEQKR</sequence>
<evidence type="ECO:0000313" key="2">
    <source>
        <dbReference type="EMBL" id="CAF4944703.1"/>
    </source>
</evidence>
<protein>
    <submittedName>
        <fullName evidence="2">Uncharacterized protein</fullName>
    </submittedName>
</protein>
<feature type="non-terminal residue" evidence="2">
    <location>
        <position position="1"/>
    </location>
</feature>
<name>A0A8S3D9N1_9BILA</name>
<dbReference type="AlphaFoldDB" id="A0A8S3D9N1"/>
<comment type="caution">
    <text evidence="2">The sequence shown here is derived from an EMBL/GenBank/DDBJ whole genome shotgun (WGS) entry which is preliminary data.</text>
</comment>
<proteinExistence type="predicted"/>
<dbReference type="Proteomes" id="UP000676336">
    <property type="component" value="Unassembled WGS sequence"/>
</dbReference>